<organism evidence="3 4">
    <name type="scientific">Mycoplasma struthionis</name>
    <dbReference type="NCBI Taxonomy" id="538220"/>
    <lineage>
        <taxon>Bacteria</taxon>
        <taxon>Bacillati</taxon>
        <taxon>Mycoplasmatota</taxon>
        <taxon>Mollicutes</taxon>
        <taxon>Mycoplasmataceae</taxon>
        <taxon>Mycoplasma</taxon>
    </lineage>
</organism>
<keyword evidence="2" id="KW-0732">Signal</keyword>
<gene>
    <name evidence="3" type="ORF">EGN60_02845</name>
</gene>
<dbReference type="PROSITE" id="PS51257">
    <property type="entry name" value="PROKAR_LIPOPROTEIN"/>
    <property type="match status" value="1"/>
</dbReference>
<dbReference type="RefSeq" id="WP_124724568.1">
    <property type="nucleotide sequence ID" value="NZ_CP034044.1"/>
</dbReference>
<evidence type="ECO:0000313" key="4">
    <source>
        <dbReference type="Proteomes" id="UP000275883"/>
    </source>
</evidence>
<evidence type="ECO:0000256" key="1">
    <source>
        <dbReference type="SAM" id="MobiDB-lite"/>
    </source>
</evidence>
<keyword evidence="4" id="KW-1185">Reference proteome</keyword>
<dbReference type="AlphaFoldDB" id="A0A3G8LI19"/>
<feature type="chain" id="PRO_5018063679" description="Variable surface lipoprotein" evidence="2">
    <location>
        <begin position="24"/>
        <end position="594"/>
    </location>
</feature>
<evidence type="ECO:0008006" key="5">
    <source>
        <dbReference type="Google" id="ProtNLM"/>
    </source>
</evidence>
<evidence type="ECO:0000313" key="3">
    <source>
        <dbReference type="EMBL" id="AZG68875.1"/>
    </source>
</evidence>
<feature type="region of interest" description="Disordered" evidence="1">
    <location>
        <begin position="29"/>
        <end position="125"/>
    </location>
</feature>
<sequence length="594" mass="66142">MRKIKKLFLITMALSPLAMVSIAASCQKNNKNTKTKVDDSSALNETPEENNTPTDPSLSSNSEGTQDLSSSTASSSKNEESTSSNQSSVTKPNSDASATSSNTNANENTNQPKNVTTAPEADDDTQAKETALFAKANVPANFVLAVNNNLQIRNDIKNISTIALNFQLSDNSNGLLAILKKLSSSNSQTFETFKTQLQSLLEQVSNLDLETNDINNLYGLAKTQKAKESLNLKANELIKAVIAYAKTLNLSVLASNKTEANIDYLDYVKLAKESGELISTFSNFASEKPNANVNINDFINYLVSKKATLQDIFLNSKTGDAAKLTKYFLEIFSLLVYKTNVVLNTKLGILNYVKSKQTDKATSATQKFNTLKTNLAKRYGALKPILNQYNRTNRNVIYTSLNNLNNLEFTNSPIFNFQKVIDQLNKIKGTNTQARDLVNYLETIKEATVTKGNKKGLSDLVQDLVSLLNVNLTNNWTFEDFTNLFSKINNSTSLAIQVYQYAKKVYDALVKVKELSTSFNWSNTPLKSQETQFKTKLNNYTNLLDYFKESKAQPNSIYNLQNQVLFLNSYLLNMALENYDMFNAENLRLSQITI</sequence>
<accession>A0A3G8LI19</accession>
<evidence type="ECO:0000256" key="2">
    <source>
        <dbReference type="SAM" id="SignalP"/>
    </source>
</evidence>
<proteinExistence type="predicted"/>
<dbReference type="KEGG" id="mstr:EGN60_02845"/>
<dbReference type="EMBL" id="CP034044">
    <property type="protein sequence ID" value="AZG68875.1"/>
    <property type="molecule type" value="Genomic_DNA"/>
</dbReference>
<feature type="signal peptide" evidence="2">
    <location>
        <begin position="1"/>
        <end position="23"/>
    </location>
</feature>
<reference evidence="3 4" key="1">
    <citation type="submission" date="2018-11" db="EMBL/GenBank/DDBJ databases">
        <title>Genome sequence of Mycoplasma struthionis sp. nov.</title>
        <authorList>
            <person name="Spergser J."/>
        </authorList>
    </citation>
    <scope>NUCLEOTIDE SEQUENCE [LARGE SCALE GENOMIC DNA]</scope>
    <source>
        <strain evidence="3 4">237IA</strain>
    </source>
</reference>
<dbReference type="Proteomes" id="UP000275883">
    <property type="component" value="Chromosome"/>
</dbReference>
<protein>
    <recommendedName>
        <fullName evidence="5">Variable surface lipoprotein</fullName>
    </recommendedName>
</protein>
<feature type="compositionally biased region" description="Low complexity" evidence="1">
    <location>
        <begin position="69"/>
        <end position="110"/>
    </location>
</feature>
<feature type="compositionally biased region" description="Polar residues" evidence="1">
    <location>
        <begin position="41"/>
        <end position="68"/>
    </location>
</feature>
<name>A0A3G8LI19_9MOLU</name>